<keyword evidence="2" id="KW-0808">Transferase</keyword>
<dbReference type="PANTHER" id="PTHR32502">
    <property type="entry name" value="N-ACETYLGALACTOSAMINE PERMEASE II COMPONENT-RELATED"/>
    <property type="match status" value="1"/>
</dbReference>
<evidence type="ECO:0000313" key="3">
    <source>
        <dbReference type="Proteomes" id="UP000435802"/>
    </source>
</evidence>
<dbReference type="GO" id="GO:0016301">
    <property type="term" value="F:kinase activity"/>
    <property type="evidence" value="ECO:0007669"/>
    <property type="project" value="UniProtKB-KW"/>
</dbReference>
<reference evidence="2 3" key="1">
    <citation type="submission" date="2019-12" db="EMBL/GenBank/DDBJ databases">
        <title>Shinella kummerowiae sp. nov., a symbiotic bacterium isolated from root nodules of the herbal legume Kummerowia stipulacea.</title>
        <authorList>
            <person name="Gao J."/>
        </authorList>
    </citation>
    <scope>NUCLEOTIDE SEQUENCE [LARGE SCALE GENOMIC DNA]</scope>
    <source>
        <strain evidence="2 3">CCBAU 25048</strain>
    </source>
</reference>
<comment type="pathway">
    <text evidence="1">Carbohydrate metabolism.</text>
</comment>
<accession>A0A6N8SE56</accession>
<dbReference type="AlphaFoldDB" id="A0A6N8SE56"/>
<dbReference type="InterPro" id="IPR050303">
    <property type="entry name" value="GatZ_KbaZ_carbometab"/>
</dbReference>
<dbReference type="PIRSF" id="PIRSF009264">
    <property type="entry name" value="TagBP_ald_AgaZ"/>
    <property type="match status" value="1"/>
</dbReference>
<dbReference type="Proteomes" id="UP000435802">
    <property type="component" value="Unassembled WGS sequence"/>
</dbReference>
<organism evidence="2 3">
    <name type="scientific">Shinella kummerowiae</name>
    <dbReference type="NCBI Taxonomy" id="417745"/>
    <lineage>
        <taxon>Bacteria</taxon>
        <taxon>Pseudomonadati</taxon>
        <taxon>Pseudomonadota</taxon>
        <taxon>Alphaproteobacteria</taxon>
        <taxon>Hyphomicrobiales</taxon>
        <taxon>Rhizobiaceae</taxon>
        <taxon>Shinella</taxon>
    </lineage>
</organism>
<dbReference type="SUPFAM" id="SSF51569">
    <property type="entry name" value="Aldolase"/>
    <property type="match status" value="1"/>
</dbReference>
<dbReference type="RefSeq" id="WP_160859016.1">
    <property type="nucleotide sequence ID" value="NZ_WUMK01000003.1"/>
</dbReference>
<comment type="caution">
    <text evidence="2">The sequence shown here is derived from an EMBL/GenBank/DDBJ whole genome shotgun (WGS) entry which is preliminary data.</text>
</comment>
<dbReference type="GO" id="GO:0009401">
    <property type="term" value="P:phosphoenolpyruvate-dependent sugar phosphotransferase system"/>
    <property type="evidence" value="ECO:0007669"/>
    <property type="project" value="TreeGrafter"/>
</dbReference>
<dbReference type="EMBL" id="WUMK01000003">
    <property type="protein sequence ID" value="MXN45596.1"/>
    <property type="molecule type" value="Genomic_DNA"/>
</dbReference>
<dbReference type="PANTHER" id="PTHR32502:SF2">
    <property type="entry name" value="D-TAGATOSE-1,6-BISPHOSPHATE ALDOLASE SUBUNIT KBAZ"/>
    <property type="match status" value="1"/>
</dbReference>
<dbReference type="GO" id="GO:0005975">
    <property type="term" value="P:carbohydrate metabolic process"/>
    <property type="evidence" value="ECO:0007669"/>
    <property type="project" value="InterPro"/>
</dbReference>
<protein>
    <submittedName>
        <fullName evidence="2">Tagatose-6-phosphate kinase</fullName>
    </submittedName>
</protein>
<keyword evidence="3" id="KW-1185">Reference proteome</keyword>
<proteinExistence type="predicted"/>
<dbReference type="GO" id="GO:0005886">
    <property type="term" value="C:plasma membrane"/>
    <property type="evidence" value="ECO:0007669"/>
    <property type="project" value="TreeGrafter"/>
</dbReference>
<dbReference type="InterPro" id="IPR012062">
    <property type="entry name" value="GatZ/KbaZ-like"/>
</dbReference>
<dbReference type="Pfam" id="PF08013">
    <property type="entry name" value="GatZ_KbaZ-like"/>
    <property type="match status" value="1"/>
</dbReference>
<evidence type="ECO:0000256" key="1">
    <source>
        <dbReference type="ARBA" id="ARBA00005007"/>
    </source>
</evidence>
<sequence length="430" mass="46562">MKELRDLIARNRAGSGEAMPSVCSAHPDVIAASVLLAQEMRVPLLIEATSNQVNQLGGYTGMRPADFIRFVRAICGNVGASEQPVLFGGDHLGPQVWRSQPAEVAMGHARDLVAAYVRAGFTKIHLDCSEGCAGEPPQVSDEVSAARAAELAGICEAAAEDPSTLSYVYGTEVPPPGGARAEEGGQGIAPTKPESARATIDAHRRHFEALGLGDAWQRAIGLVVQPGLEFAPDHVHRFDPAMPDDLSPVLQDMPGLSFEAHSTDYQAPAVYPELGRRHFAVLKVGPALTHAYRQAIYALDALSPWMDATATGSEVSDLMEGLMRADPSNWSKHYSGSDAQLRLLRHFSYADRIRYYWNQPAAVEQVGRLMVRLGETRPPVMVLEQFFAPATLARAGRLETVVPDWRKTLVYAQIQEALAPYYASPAGSTR</sequence>
<gene>
    <name evidence="2" type="ORF">GR138_10355</name>
</gene>
<dbReference type="OrthoDB" id="1672942at2"/>
<name>A0A6N8SE56_9HYPH</name>
<dbReference type="Gene3D" id="3.20.20.70">
    <property type="entry name" value="Aldolase class I"/>
    <property type="match status" value="1"/>
</dbReference>
<keyword evidence="2" id="KW-0418">Kinase</keyword>
<evidence type="ECO:0000313" key="2">
    <source>
        <dbReference type="EMBL" id="MXN45596.1"/>
    </source>
</evidence>
<dbReference type="Gene3D" id="1.10.400.20">
    <property type="entry name" value="putative tagatose 6-phosphate kinase domain like"/>
    <property type="match status" value="1"/>
</dbReference>
<dbReference type="InterPro" id="IPR013785">
    <property type="entry name" value="Aldolase_TIM"/>
</dbReference>